<evidence type="ECO:0000256" key="7">
    <source>
        <dbReference type="ARBA" id="ARBA00022519"/>
    </source>
</evidence>
<dbReference type="InterPro" id="IPR007078">
    <property type="entry name" value="Haem_export_protD_CcmD"/>
</dbReference>
<dbReference type="OrthoDB" id="7376588at2"/>
<gene>
    <name evidence="13" type="ORF">RSO01_24490</name>
</gene>
<dbReference type="Proteomes" id="UP000321058">
    <property type="component" value="Unassembled WGS sequence"/>
</dbReference>
<feature type="transmembrane region" description="Helical" evidence="12">
    <location>
        <begin position="6"/>
        <end position="27"/>
    </location>
</feature>
<sequence length="46" mass="5184">MSSYAVFIISAYLAVFMILGGLTLASLRARSKMRHALAERGLERRR</sequence>
<evidence type="ECO:0000256" key="5">
    <source>
        <dbReference type="ARBA" id="ARBA00022448"/>
    </source>
</evidence>
<accession>A0A512N8P2</accession>
<evidence type="ECO:0000256" key="8">
    <source>
        <dbReference type="ARBA" id="ARBA00022692"/>
    </source>
</evidence>
<dbReference type="RefSeq" id="WP_147149386.1">
    <property type="nucleotide sequence ID" value="NZ_BKAJ01000037.1"/>
</dbReference>
<dbReference type="GO" id="GO:0017004">
    <property type="term" value="P:cytochrome complex assembly"/>
    <property type="evidence" value="ECO:0007669"/>
    <property type="project" value="UniProtKB-KW"/>
</dbReference>
<dbReference type="Pfam" id="PF04995">
    <property type="entry name" value="CcmD"/>
    <property type="match status" value="1"/>
</dbReference>
<dbReference type="AlphaFoldDB" id="A0A512N8P2"/>
<dbReference type="GO" id="GO:0015886">
    <property type="term" value="P:heme transport"/>
    <property type="evidence" value="ECO:0007669"/>
    <property type="project" value="InterPro"/>
</dbReference>
<evidence type="ECO:0000256" key="9">
    <source>
        <dbReference type="ARBA" id="ARBA00022748"/>
    </source>
</evidence>
<keyword evidence="8 12" id="KW-0812">Transmembrane</keyword>
<keyword evidence="10 12" id="KW-1133">Transmembrane helix</keyword>
<evidence type="ECO:0000256" key="3">
    <source>
        <dbReference type="ARBA" id="ARBA00008741"/>
    </source>
</evidence>
<keyword evidence="11 12" id="KW-0472">Membrane</keyword>
<comment type="subcellular location">
    <subcellularLocation>
        <location evidence="2 12">Cell inner membrane</location>
        <topology evidence="2 12">Single-pass membrane protein</topology>
    </subcellularLocation>
</comment>
<evidence type="ECO:0000256" key="4">
    <source>
        <dbReference type="ARBA" id="ARBA00016461"/>
    </source>
</evidence>
<comment type="similarity">
    <text evidence="3 12">Belongs to the CcmD/CycX/HelD family.</text>
</comment>
<keyword evidence="14" id="KW-1185">Reference proteome</keyword>
<evidence type="ECO:0000256" key="1">
    <source>
        <dbReference type="ARBA" id="ARBA00002442"/>
    </source>
</evidence>
<name>A0A512N8P2_9HYPH</name>
<protein>
    <recommendedName>
        <fullName evidence="4 12">Heme exporter protein D</fullName>
    </recommendedName>
</protein>
<dbReference type="NCBIfam" id="TIGR03141">
    <property type="entry name" value="cytochro_ccmD"/>
    <property type="match status" value="1"/>
</dbReference>
<keyword evidence="9 12" id="KW-0201">Cytochrome c-type biogenesis</keyword>
<evidence type="ECO:0000313" key="13">
    <source>
        <dbReference type="EMBL" id="GEP55283.1"/>
    </source>
</evidence>
<keyword evidence="7 12" id="KW-0997">Cell inner membrane</keyword>
<evidence type="ECO:0000256" key="10">
    <source>
        <dbReference type="ARBA" id="ARBA00022989"/>
    </source>
</evidence>
<dbReference type="EMBL" id="BKAJ01000037">
    <property type="protein sequence ID" value="GEP55283.1"/>
    <property type="molecule type" value="Genomic_DNA"/>
</dbReference>
<evidence type="ECO:0000313" key="14">
    <source>
        <dbReference type="Proteomes" id="UP000321058"/>
    </source>
</evidence>
<reference evidence="13 14" key="1">
    <citation type="submission" date="2019-07" db="EMBL/GenBank/DDBJ databases">
        <title>Whole genome shotgun sequence of Reyranella soli NBRC 108950.</title>
        <authorList>
            <person name="Hosoyama A."/>
            <person name="Uohara A."/>
            <person name="Ohji S."/>
            <person name="Ichikawa N."/>
        </authorList>
    </citation>
    <scope>NUCLEOTIDE SEQUENCE [LARGE SCALE GENOMIC DNA]</scope>
    <source>
        <strain evidence="13 14">NBRC 108950</strain>
    </source>
</reference>
<proteinExistence type="inferred from homology"/>
<organism evidence="13 14">
    <name type="scientific">Reyranella soli</name>
    <dbReference type="NCBI Taxonomy" id="1230389"/>
    <lineage>
        <taxon>Bacteria</taxon>
        <taxon>Pseudomonadati</taxon>
        <taxon>Pseudomonadota</taxon>
        <taxon>Alphaproteobacteria</taxon>
        <taxon>Hyphomicrobiales</taxon>
        <taxon>Reyranellaceae</taxon>
        <taxon>Reyranella</taxon>
    </lineage>
</organism>
<evidence type="ECO:0000256" key="6">
    <source>
        <dbReference type="ARBA" id="ARBA00022475"/>
    </source>
</evidence>
<keyword evidence="5 12" id="KW-0813">Transport</keyword>
<keyword evidence="6 12" id="KW-1003">Cell membrane</keyword>
<comment type="function">
    <text evidence="1 12">Required for the export of heme to the periplasm for the biogenesis of c-type cytochromes.</text>
</comment>
<dbReference type="GO" id="GO:0005886">
    <property type="term" value="C:plasma membrane"/>
    <property type="evidence" value="ECO:0007669"/>
    <property type="project" value="UniProtKB-SubCell"/>
</dbReference>
<evidence type="ECO:0000256" key="11">
    <source>
        <dbReference type="ARBA" id="ARBA00023136"/>
    </source>
</evidence>
<evidence type="ECO:0000256" key="2">
    <source>
        <dbReference type="ARBA" id="ARBA00004377"/>
    </source>
</evidence>
<evidence type="ECO:0000256" key="12">
    <source>
        <dbReference type="RuleBase" id="RU363101"/>
    </source>
</evidence>
<comment type="caution">
    <text evidence="13">The sequence shown here is derived from an EMBL/GenBank/DDBJ whole genome shotgun (WGS) entry which is preliminary data.</text>
</comment>